<evidence type="ECO:0000313" key="1">
    <source>
        <dbReference type="EMBL" id="MFC5469891.1"/>
    </source>
</evidence>
<sequence length="216" mass="22724">MSLLDRAPFKISHSDPAASMRLTHRLSASIRAAAAGKRIVVVCIGTDRSTGDSLGPLTGSLLLKYRSPLFDVYGTLENPVHAMNLDDTLAKIKRNVDESYVIAIDACLGTISGIGTVIVGEGPLRPGSGVNKELTPVGDVHVSGIVNIGGMFGYQVLQNTRLHLVMSMANLVSRSLFVAFALAAHPKQETPSYSQEGALIASYSIAQASFDGISGA</sequence>
<dbReference type="GO" id="GO:0006508">
    <property type="term" value="P:proteolysis"/>
    <property type="evidence" value="ECO:0007669"/>
    <property type="project" value="UniProtKB-KW"/>
</dbReference>
<accession>A0ABW0LZB7</accession>
<dbReference type="InterPro" id="IPR009665">
    <property type="entry name" value="YyaC"/>
</dbReference>
<protein>
    <submittedName>
        <fullName evidence="1">Spore protease YyaC</fullName>
    </submittedName>
</protein>
<evidence type="ECO:0000313" key="2">
    <source>
        <dbReference type="Proteomes" id="UP001596105"/>
    </source>
</evidence>
<dbReference type="SUPFAM" id="SSF53163">
    <property type="entry name" value="HybD-like"/>
    <property type="match status" value="1"/>
</dbReference>
<reference evidence="2" key="1">
    <citation type="journal article" date="2019" name="Int. J. Syst. Evol. Microbiol.">
        <title>The Global Catalogue of Microorganisms (GCM) 10K type strain sequencing project: providing services to taxonomists for standard genome sequencing and annotation.</title>
        <authorList>
            <consortium name="The Broad Institute Genomics Platform"/>
            <consortium name="The Broad Institute Genome Sequencing Center for Infectious Disease"/>
            <person name="Wu L."/>
            <person name="Ma J."/>
        </authorList>
    </citation>
    <scope>NUCLEOTIDE SEQUENCE [LARGE SCALE GENOMIC DNA]</scope>
    <source>
        <strain evidence="2">CCUG 57113</strain>
    </source>
</reference>
<dbReference type="InterPro" id="IPR023430">
    <property type="entry name" value="Pept_HybD-like_dom_sf"/>
</dbReference>
<dbReference type="Proteomes" id="UP001596105">
    <property type="component" value="Unassembled WGS sequence"/>
</dbReference>
<organism evidence="1 2">
    <name type="scientific">Cohnella suwonensis</name>
    <dbReference type="NCBI Taxonomy" id="696072"/>
    <lineage>
        <taxon>Bacteria</taxon>
        <taxon>Bacillati</taxon>
        <taxon>Bacillota</taxon>
        <taxon>Bacilli</taxon>
        <taxon>Bacillales</taxon>
        <taxon>Paenibacillaceae</taxon>
        <taxon>Cohnella</taxon>
    </lineage>
</organism>
<keyword evidence="1" id="KW-0378">Hydrolase</keyword>
<dbReference type="RefSeq" id="WP_209751029.1">
    <property type="nucleotide sequence ID" value="NZ_JBHSMH010000042.1"/>
</dbReference>
<dbReference type="GO" id="GO:0008233">
    <property type="term" value="F:peptidase activity"/>
    <property type="evidence" value="ECO:0007669"/>
    <property type="project" value="UniProtKB-KW"/>
</dbReference>
<gene>
    <name evidence="1" type="primary">yyaC</name>
    <name evidence="1" type="ORF">ACFPPD_14245</name>
</gene>
<dbReference type="NCBIfam" id="TIGR02841">
    <property type="entry name" value="spore_YyaC"/>
    <property type="match status" value="1"/>
</dbReference>
<keyword evidence="1" id="KW-0645">Protease</keyword>
<name>A0ABW0LZB7_9BACL</name>
<comment type="caution">
    <text evidence="1">The sequence shown here is derived from an EMBL/GenBank/DDBJ whole genome shotgun (WGS) entry which is preliminary data.</text>
</comment>
<proteinExistence type="predicted"/>
<keyword evidence="2" id="KW-1185">Reference proteome</keyword>
<dbReference type="EMBL" id="JBHSMH010000042">
    <property type="protein sequence ID" value="MFC5469891.1"/>
    <property type="molecule type" value="Genomic_DNA"/>
</dbReference>
<dbReference type="Pfam" id="PF06866">
    <property type="entry name" value="DUF1256"/>
    <property type="match status" value="1"/>
</dbReference>